<evidence type="ECO:0000313" key="3">
    <source>
        <dbReference type="Proteomes" id="UP000289152"/>
    </source>
</evidence>
<protein>
    <submittedName>
        <fullName evidence="2">Uncharacterized protein</fullName>
    </submittedName>
</protein>
<dbReference type="EMBL" id="SDIL01000107">
    <property type="protein sequence ID" value="RXK36146.1"/>
    <property type="molecule type" value="Genomic_DNA"/>
</dbReference>
<reference evidence="2 3" key="1">
    <citation type="submission" date="2016-06" db="EMBL/GenBank/DDBJ databases">
        <title>Evolution of pathogenesis and genome organization in the Tremellales.</title>
        <authorList>
            <person name="Cuomo C."/>
            <person name="Litvintseva A."/>
            <person name="Heitman J."/>
            <person name="Chen Y."/>
            <person name="Sun S."/>
            <person name="Springer D."/>
            <person name="Dromer F."/>
            <person name="Young S."/>
            <person name="Zeng Q."/>
            <person name="Chapman S."/>
            <person name="Gujja S."/>
            <person name="Saif S."/>
            <person name="Birren B."/>
        </authorList>
    </citation>
    <scope>NUCLEOTIDE SEQUENCE [LARGE SCALE GENOMIC DNA]</scope>
    <source>
        <strain evidence="2 3">ATCC 28783</strain>
    </source>
</reference>
<organism evidence="2 3">
    <name type="scientific">Tremella mesenterica</name>
    <name type="common">Jelly fungus</name>
    <dbReference type="NCBI Taxonomy" id="5217"/>
    <lineage>
        <taxon>Eukaryota</taxon>
        <taxon>Fungi</taxon>
        <taxon>Dikarya</taxon>
        <taxon>Basidiomycota</taxon>
        <taxon>Agaricomycotina</taxon>
        <taxon>Tremellomycetes</taxon>
        <taxon>Tremellales</taxon>
        <taxon>Tremellaceae</taxon>
        <taxon>Tremella</taxon>
    </lineage>
</organism>
<dbReference type="AlphaFoldDB" id="A0A4Q1BDN6"/>
<dbReference type="Proteomes" id="UP000289152">
    <property type="component" value="Unassembled WGS sequence"/>
</dbReference>
<evidence type="ECO:0000313" key="2">
    <source>
        <dbReference type="EMBL" id="RXK36146.1"/>
    </source>
</evidence>
<dbReference type="InParanoid" id="A0A4Q1BDN6"/>
<name>A0A4Q1BDN6_TREME</name>
<feature type="region of interest" description="Disordered" evidence="1">
    <location>
        <begin position="328"/>
        <end position="351"/>
    </location>
</feature>
<feature type="compositionally biased region" description="Acidic residues" evidence="1">
    <location>
        <begin position="332"/>
        <end position="344"/>
    </location>
</feature>
<dbReference type="VEuPathDB" id="FungiDB:TREMEDRAFT_66343"/>
<accession>A0A4Q1BDN6</accession>
<sequence>MSTNTSIPPSLSAPQQTESNDLWKVRLYLWIEHLGIEVIPVNLTVQLPEGDEHVFKTNGQRVLCSMIPSNASFATDLKDLTQPFQALPELSDPSLDQETAMKRYTDQISNSATYSTPKPLEPVLKASMNELAVLETLMEHFLTEDMSRTNQILARAIGHYTYSMSSRIRNIPSQLHEGVFDWSHELNWLPPVKFPSDGYRRGMYSPQSSEAKLSVLKFGKLILNKHLAGQLKTLEYEMTAIAERMTKLREAYLACSSPIIPTSTIKEFLDGRRYTPKNLQDIDWETLDSDELRFVHVQWNLYKPWDEMTLAELNRRINEIEARALHRVNGEGGEDETVQDENGLESDSMTT</sequence>
<proteinExistence type="predicted"/>
<keyword evidence="3" id="KW-1185">Reference proteome</keyword>
<comment type="caution">
    <text evidence="2">The sequence shown here is derived from an EMBL/GenBank/DDBJ whole genome shotgun (WGS) entry which is preliminary data.</text>
</comment>
<gene>
    <name evidence="2" type="ORF">M231_06588</name>
</gene>
<evidence type="ECO:0000256" key="1">
    <source>
        <dbReference type="SAM" id="MobiDB-lite"/>
    </source>
</evidence>